<dbReference type="Gene3D" id="1.10.10.60">
    <property type="entry name" value="Homeodomain-like"/>
    <property type="match status" value="1"/>
</dbReference>
<evidence type="ECO:0000256" key="5">
    <source>
        <dbReference type="ARBA" id="ARBA00023163"/>
    </source>
</evidence>
<keyword evidence="1" id="KW-0547">Nucleotide-binding</keyword>
<dbReference type="AlphaFoldDB" id="A0AAE5CC01"/>
<dbReference type="Gene3D" id="1.10.8.60">
    <property type="match status" value="1"/>
</dbReference>
<dbReference type="Pfam" id="PF00072">
    <property type="entry name" value="Response_reg"/>
    <property type="match status" value="1"/>
</dbReference>
<name>A0AAE5CC01_9BACT</name>
<dbReference type="PROSITE" id="PS00676">
    <property type="entry name" value="SIGMA54_INTERACT_2"/>
    <property type="match status" value="1"/>
</dbReference>
<dbReference type="InterPro" id="IPR011006">
    <property type="entry name" value="CheY-like_superfamily"/>
</dbReference>
<dbReference type="InterPro" id="IPR003593">
    <property type="entry name" value="AAA+_ATPase"/>
</dbReference>
<dbReference type="PROSITE" id="PS00675">
    <property type="entry name" value="SIGMA54_INTERACT_1"/>
    <property type="match status" value="1"/>
</dbReference>
<evidence type="ECO:0000259" key="7">
    <source>
        <dbReference type="PROSITE" id="PS50045"/>
    </source>
</evidence>
<evidence type="ECO:0000313" key="9">
    <source>
        <dbReference type="EMBL" id="NIR76502.1"/>
    </source>
</evidence>
<keyword evidence="6" id="KW-0597">Phosphoprotein</keyword>
<keyword evidence="2" id="KW-0067">ATP-binding</keyword>
<evidence type="ECO:0000313" key="10">
    <source>
        <dbReference type="Proteomes" id="UP000702544"/>
    </source>
</evidence>
<dbReference type="GO" id="GO:0043565">
    <property type="term" value="F:sequence-specific DNA binding"/>
    <property type="evidence" value="ECO:0007669"/>
    <property type="project" value="InterPro"/>
</dbReference>
<dbReference type="InterPro" id="IPR025662">
    <property type="entry name" value="Sigma_54_int_dom_ATP-bd_1"/>
</dbReference>
<feature type="domain" description="Sigma-54 factor interaction" evidence="7">
    <location>
        <begin position="135"/>
        <end position="365"/>
    </location>
</feature>
<dbReference type="PROSITE" id="PS50045">
    <property type="entry name" value="SIGMA54_INTERACT_4"/>
    <property type="match status" value="1"/>
</dbReference>
<dbReference type="Gene3D" id="3.40.50.2300">
    <property type="match status" value="1"/>
</dbReference>
<proteinExistence type="predicted"/>
<dbReference type="Pfam" id="PF02954">
    <property type="entry name" value="HTH_8"/>
    <property type="match status" value="1"/>
</dbReference>
<dbReference type="SUPFAM" id="SSF52540">
    <property type="entry name" value="P-loop containing nucleoside triphosphate hydrolases"/>
    <property type="match status" value="1"/>
</dbReference>
<dbReference type="CDD" id="cd00009">
    <property type="entry name" value="AAA"/>
    <property type="match status" value="1"/>
</dbReference>
<feature type="domain" description="Response regulatory" evidence="8">
    <location>
        <begin position="4"/>
        <end position="118"/>
    </location>
</feature>
<evidence type="ECO:0000256" key="3">
    <source>
        <dbReference type="ARBA" id="ARBA00023015"/>
    </source>
</evidence>
<dbReference type="InterPro" id="IPR025944">
    <property type="entry name" value="Sigma_54_int_dom_CS"/>
</dbReference>
<accession>A0AAE5CC01</accession>
<dbReference type="GO" id="GO:0000160">
    <property type="term" value="P:phosphorelay signal transduction system"/>
    <property type="evidence" value="ECO:0007669"/>
    <property type="project" value="InterPro"/>
</dbReference>
<dbReference type="SMART" id="SM00382">
    <property type="entry name" value="AAA"/>
    <property type="match status" value="1"/>
</dbReference>
<keyword evidence="3" id="KW-0805">Transcription regulation</keyword>
<dbReference type="FunFam" id="3.40.50.300:FF:000006">
    <property type="entry name" value="DNA-binding transcriptional regulator NtrC"/>
    <property type="match status" value="1"/>
</dbReference>
<dbReference type="GO" id="GO:0005524">
    <property type="term" value="F:ATP binding"/>
    <property type="evidence" value="ECO:0007669"/>
    <property type="project" value="UniProtKB-KW"/>
</dbReference>
<evidence type="ECO:0000259" key="8">
    <source>
        <dbReference type="PROSITE" id="PS50110"/>
    </source>
</evidence>
<dbReference type="InterPro" id="IPR027417">
    <property type="entry name" value="P-loop_NTPase"/>
</dbReference>
<gene>
    <name evidence="9" type="ORF">GWO12_15585</name>
</gene>
<dbReference type="SUPFAM" id="SSF52172">
    <property type="entry name" value="CheY-like"/>
    <property type="match status" value="1"/>
</dbReference>
<dbReference type="Gene3D" id="3.40.50.300">
    <property type="entry name" value="P-loop containing nucleotide triphosphate hydrolases"/>
    <property type="match status" value="1"/>
</dbReference>
<reference evidence="9 10" key="1">
    <citation type="submission" date="2020-01" db="EMBL/GenBank/DDBJ databases">
        <title>Genomes assembled from Gulf of Kutch pelagic sediment metagenomes.</title>
        <authorList>
            <person name="Chandrashekar M."/>
            <person name="Mahajan M.S."/>
            <person name="Dave K.J."/>
            <person name="Vatsa P."/>
            <person name="Nathani N.M."/>
        </authorList>
    </citation>
    <scope>NUCLEOTIDE SEQUENCE [LARGE SCALE GENOMIC DNA]</scope>
    <source>
        <strain evidence="9">KS3-K002</strain>
    </source>
</reference>
<dbReference type="Proteomes" id="UP000702544">
    <property type="component" value="Unassembled WGS sequence"/>
</dbReference>
<protein>
    <submittedName>
        <fullName evidence="9">Sigma-54-dependent Fis family transcriptional regulator</fullName>
    </submittedName>
</protein>
<dbReference type="SMART" id="SM00448">
    <property type="entry name" value="REC"/>
    <property type="match status" value="1"/>
</dbReference>
<evidence type="ECO:0000256" key="6">
    <source>
        <dbReference type="PROSITE-ProRule" id="PRU00169"/>
    </source>
</evidence>
<dbReference type="PANTHER" id="PTHR32071">
    <property type="entry name" value="TRANSCRIPTIONAL REGULATORY PROTEIN"/>
    <property type="match status" value="1"/>
</dbReference>
<evidence type="ECO:0000256" key="1">
    <source>
        <dbReference type="ARBA" id="ARBA00022741"/>
    </source>
</evidence>
<dbReference type="InterPro" id="IPR001789">
    <property type="entry name" value="Sig_transdc_resp-reg_receiver"/>
</dbReference>
<dbReference type="InterPro" id="IPR058031">
    <property type="entry name" value="AAA_lid_NorR"/>
</dbReference>
<dbReference type="PANTHER" id="PTHR32071:SF122">
    <property type="entry name" value="SIGMA FACTOR"/>
    <property type="match status" value="1"/>
</dbReference>
<dbReference type="Pfam" id="PF00158">
    <property type="entry name" value="Sigma54_activat"/>
    <property type="match status" value="1"/>
</dbReference>
<dbReference type="SUPFAM" id="SSF46689">
    <property type="entry name" value="Homeodomain-like"/>
    <property type="match status" value="1"/>
</dbReference>
<keyword evidence="5" id="KW-0804">Transcription</keyword>
<dbReference type="InterPro" id="IPR025943">
    <property type="entry name" value="Sigma_54_int_dom_ATP-bd_2"/>
</dbReference>
<dbReference type="PROSITE" id="PS00688">
    <property type="entry name" value="SIGMA54_INTERACT_3"/>
    <property type="match status" value="1"/>
</dbReference>
<sequence length="448" mass="49231">MTARILIVDDDRTFRLSTAELLREEGYEVVGANDGQEATDHLKSQPFDLMLLDVRMPGVDGLHLLELLRSWGEGIPILMISGFGTVDTAVSALHQGADDFLTKPIEPEVLASRVAELLARRPSARELEDRAVRGIVGRAPAMVDVFDAIRKVAPTDTTVLIMGETGTGKELVARAIHDLSSRSGGPFVPVNCSSVAEGLLESELFGHVRGAFTGAVRDKPGLFEAADGGTIFLDEIGDTSLSLQQRLLRALQEREVTRVGAVKPVGVDVRVIAATNRDLRDEISAQRFREDLFYRLNVFKIELPPLRRRRGDIPLLVEAAMERLRKERSGCERLSCSPFAMRMLRAYDWPGNVRELFAVVEAAAIRAGGRRIEAQHLAEEVRSAVSGKEEAGVHEGRYRADATGDDERAAIIAALEKADGVRTRAAELLGMGRTTLWRKMRQYGLDTS</sequence>
<dbReference type="EMBL" id="JAACAK010000130">
    <property type="protein sequence ID" value="NIR76502.1"/>
    <property type="molecule type" value="Genomic_DNA"/>
</dbReference>
<evidence type="ECO:0000256" key="2">
    <source>
        <dbReference type="ARBA" id="ARBA00022840"/>
    </source>
</evidence>
<comment type="caution">
    <text evidence="9">The sequence shown here is derived from an EMBL/GenBank/DDBJ whole genome shotgun (WGS) entry which is preliminary data.</text>
</comment>
<organism evidence="9 10">
    <name type="scientific">Candidatus Kutchimonas denitrificans</name>
    <dbReference type="NCBI Taxonomy" id="3056748"/>
    <lineage>
        <taxon>Bacteria</taxon>
        <taxon>Pseudomonadati</taxon>
        <taxon>Gemmatimonadota</taxon>
        <taxon>Gemmatimonadia</taxon>
        <taxon>Candidatus Palauibacterales</taxon>
        <taxon>Candidatus Palauibacteraceae</taxon>
        <taxon>Candidatus Kutchimonas</taxon>
    </lineage>
</organism>
<keyword evidence="4" id="KW-0238">DNA-binding</keyword>
<dbReference type="InterPro" id="IPR002197">
    <property type="entry name" value="HTH_Fis"/>
</dbReference>
<feature type="modified residue" description="4-aspartylphosphate" evidence="6">
    <location>
        <position position="53"/>
    </location>
</feature>
<dbReference type="PROSITE" id="PS50110">
    <property type="entry name" value="RESPONSE_REGULATORY"/>
    <property type="match status" value="1"/>
</dbReference>
<dbReference type="PRINTS" id="PR01590">
    <property type="entry name" value="HTHFIS"/>
</dbReference>
<dbReference type="Pfam" id="PF25601">
    <property type="entry name" value="AAA_lid_14"/>
    <property type="match status" value="1"/>
</dbReference>
<dbReference type="GO" id="GO:0006355">
    <property type="term" value="P:regulation of DNA-templated transcription"/>
    <property type="evidence" value="ECO:0007669"/>
    <property type="project" value="InterPro"/>
</dbReference>
<evidence type="ECO:0000256" key="4">
    <source>
        <dbReference type="ARBA" id="ARBA00023125"/>
    </source>
</evidence>
<dbReference type="InterPro" id="IPR009057">
    <property type="entry name" value="Homeodomain-like_sf"/>
</dbReference>
<dbReference type="InterPro" id="IPR002078">
    <property type="entry name" value="Sigma_54_int"/>
</dbReference>